<evidence type="ECO:0000313" key="2">
    <source>
        <dbReference type="Proteomes" id="UP000009872"/>
    </source>
</evidence>
<dbReference type="HOGENOM" id="CLU_182775_0_0_10"/>
<reference evidence="1 2" key="1">
    <citation type="submission" date="2012-09" db="EMBL/GenBank/DDBJ databases">
        <title>The Genome Sequence of Bacteroides oleiciplenus YIT 12058.</title>
        <authorList>
            <consortium name="The Broad Institute Genome Sequencing Platform"/>
            <person name="Earl A."/>
            <person name="Ward D."/>
            <person name="Feldgarden M."/>
            <person name="Gevers D."/>
            <person name="Morotomi M."/>
            <person name="Walker B."/>
            <person name="Young S.K."/>
            <person name="Zeng Q."/>
            <person name="Gargeya S."/>
            <person name="Fitzgerald M."/>
            <person name="Haas B."/>
            <person name="Abouelleil A."/>
            <person name="Alvarado L."/>
            <person name="Arachchi H.M."/>
            <person name="Berlin A.M."/>
            <person name="Chapman S.B."/>
            <person name="Goldberg J."/>
            <person name="Griggs A."/>
            <person name="Gujja S."/>
            <person name="Hansen M."/>
            <person name="Howarth C."/>
            <person name="Imamovic A."/>
            <person name="Larimer J."/>
            <person name="McCowen C."/>
            <person name="Montmayeur A."/>
            <person name="Murphy C."/>
            <person name="Neiman D."/>
            <person name="Pearson M."/>
            <person name="Priest M."/>
            <person name="Roberts A."/>
            <person name="Saif S."/>
            <person name="Shea T."/>
            <person name="Sisk P."/>
            <person name="Sykes S."/>
            <person name="Wortman J."/>
            <person name="Nusbaum C."/>
            <person name="Birren B."/>
        </authorList>
    </citation>
    <scope>NUCLEOTIDE SEQUENCE [LARGE SCALE GENOMIC DNA]</scope>
    <source>
        <strain evidence="1 2">YIT 12058</strain>
    </source>
</reference>
<dbReference type="eggNOG" id="ENOG5032NF5">
    <property type="taxonomic scope" value="Bacteria"/>
</dbReference>
<protein>
    <submittedName>
        <fullName evidence="1">Uncharacterized protein</fullName>
    </submittedName>
</protein>
<organism evidence="1 2">
    <name type="scientific">Bacteroides oleiciplenus YIT 12058</name>
    <dbReference type="NCBI Taxonomy" id="742727"/>
    <lineage>
        <taxon>Bacteria</taxon>
        <taxon>Pseudomonadati</taxon>
        <taxon>Bacteroidota</taxon>
        <taxon>Bacteroidia</taxon>
        <taxon>Bacteroidales</taxon>
        <taxon>Bacteroidaceae</taxon>
        <taxon>Bacteroides</taxon>
    </lineage>
</organism>
<gene>
    <name evidence="1" type="ORF">HMPREF9447_01734</name>
</gene>
<dbReference type="RefSeq" id="WP_009129297.1">
    <property type="nucleotide sequence ID" value="NZ_JH992941.1"/>
</dbReference>
<proteinExistence type="predicted"/>
<dbReference type="PATRIC" id="fig|742727.4.peg.1761"/>
<name>K9E3N4_9BACE</name>
<sequence>MAEKKRFIEASTELQEEIATKFEVTTRTVRSALNYETNSPSAKIIRAYALNHGGKLYEVKLVENPYEKVVTL</sequence>
<dbReference type="OrthoDB" id="1049114at2"/>
<dbReference type="EMBL" id="ADLF01000009">
    <property type="protein sequence ID" value="EKU90316.1"/>
    <property type="molecule type" value="Genomic_DNA"/>
</dbReference>
<comment type="caution">
    <text evidence="1">The sequence shown here is derived from an EMBL/GenBank/DDBJ whole genome shotgun (WGS) entry which is preliminary data.</text>
</comment>
<evidence type="ECO:0000313" key="1">
    <source>
        <dbReference type="EMBL" id="EKU90316.1"/>
    </source>
</evidence>
<dbReference type="STRING" id="742727.HMPREF9447_01734"/>
<accession>K9E3N4</accession>
<dbReference type="AlphaFoldDB" id="K9E3N4"/>
<keyword evidence="2" id="KW-1185">Reference proteome</keyword>
<dbReference type="Proteomes" id="UP000009872">
    <property type="component" value="Unassembled WGS sequence"/>
</dbReference>